<accession>A0A8S2Q2T7</accession>
<protein>
    <recommendedName>
        <fullName evidence="1">Tc1-like transposase DDE domain-containing protein</fullName>
    </recommendedName>
</protein>
<name>A0A8S2Q2T7_9BILA</name>
<dbReference type="Proteomes" id="UP000677228">
    <property type="component" value="Unassembled WGS sequence"/>
</dbReference>
<dbReference type="InterPro" id="IPR036397">
    <property type="entry name" value="RNaseH_sf"/>
</dbReference>
<organism evidence="3 4">
    <name type="scientific">Didymodactylos carnosus</name>
    <dbReference type="NCBI Taxonomy" id="1234261"/>
    <lineage>
        <taxon>Eukaryota</taxon>
        <taxon>Metazoa</taxon>
        <taxon>Spiralia</taxon>
        <taxon>Gnathifera</taxon>
        <taxon>Rotifera</taxon>
        <taxon>Eurotatoria</taxon>
        <taxon>Bdelloidea</taxon>
        <taxon>Philodinida</taxon>
        <taxon>Philodinidae</taxon>
        <taxon>Didymodactylos</taxon>
    </lineage>
</organism>
<dbReference type="GO" id="GO:0003676">
    <property type="term" value="F:nucleic acid binding"/>
    <property type="evidence" value="ECO:0007669"/>
    <property type="project" value="InterPro"/>
</dbReference>
<reference evidence="3" key="1">
    <citation type="submission" date="2021-02" db="EMBL/GenBank/DDBJ databases">
        <authorList>
            <person name="Nowell W R."/>
        </authorList>
    </citation>
    <scope>NUCLEOTIDE SEQUENCE</scope>
</reference>
<feature type="domain" description="Tc1-like transposase DDE" evidence="1">
    <location>
        <begin position="142"/>
        <end position="276"/>
    </location>
</feature>
<sequence>MSSHLSVGDRWQIISLRFDQNLTPGGIASFMNCTIRTVFNILRLYHETNNVTEREGRGRNLLNQSDIRILRQLFYRYPVETAFNIRNRFFQRTNIFLTCRTIRNYRLRLGFHPVYARQQPMLNDQQRLLFCRQYTQYDYRHIIFTDEKAFEVDASGIVHWIPRNRPRPLSYRSQIQYRIAVFGGVWYNSRSNLVFIRERTDASTFVRYLQQAFYNHFRSITNYYFIHDRPTWTHISTAHSWLHRHPIICLEEYSAASPDLNATESVWSWMNHFVQQGCPNSQRRLEQLVTDAWHRIPQTVIRGYIHHIQDMCDQVVSNQGWARVG</sequence>
<proteinExistence type="predicted"/>
<dbReference type="EMBL" id="CAJOBA010039527">
    <property type="protein sequence ID" value="CAF4078908.1"/>
    <property type="molecule type" value="Genomic_DNA"/>
</dbReference>
<dbReference type="InterPro" id="IPR009057">
    <property type="entry name" value="Homeodomain-like_sf"/>
</dbReference>
<dbReference type="AlphaFoldDB" id="A0A8S2Q2T7"/>
<dbReference type="Gene3D" id="3.30.420.10">
    <property type="entry name" value="Ribonuclease H-like superfamily/Ribonuclease H"/>
    <property type="match status" value="1"/>
</dbReference>
<dbReference type="EMBL" id="CAJNOK010017967">
    <property type="protein sequence ID" value="CAF1273676.1"/>
    <property type="molecule type" value="Genomic_DNA"/>
</dbReference>
<dbReference type="Pfam" id="PF13358">
    <property type="entry name" value="DDE_3"/>
    <property type="match status" value="1"/>
</dbReference>
<dbReference type="SUPFAM" id="SSF46689">
    <property type="entry name" value="Homeodomain-like"/>
    <property type="match status" value="1"/>
</dbReference>
<gene>
    <name evidence="2" type="ORF">OVA965_LOCUS27308</name>
    <name evidence="3" type="ORF">TMI583_LOCUS28052</name>
</gene>
<comment type="caution">
    <text evidence="3">The sequence shown here is derived from an EMBL/GenBank/DDBJ whole genome shotgun (WGS) entry which is preliminary data.</text>
</comment>
<evidence type="ECO:0000313" key="2">
    <source>
        <dbReference type="EMBL" id="CAF1273676.1"/>
    </source>
</evidence>
<evidence type="ECO:0000313" key="3">
    <source>
        <dbReference type="EMBL" id="CAF4078908.1"/>
    </source>
</evidence>
<evidence type="ECO:0000313" key="4">
    <source>
        <dbReference type="Proteomes" id="UP000682733"/>
    </source>
</evidence>
<dbReference type="InterPro" id="IPR038717">
    <property type="entry name" value="Tc1-like_DDE_dom"/>
</dbReference>
<dbReference type="Proteomes" id="UP000682733">
    <property type="component" value="Unassembled WGS sequence"/>
</dbReference>
<evidence type="ECO:0000259" key="1">
    <source>
        <dbReference type="Pfam" id="PF13358"/>
    </source>
</evidence>